<dbReference type="NCBIfam" id="TIGR03815">
    <property type="entry name" value="CpaE_hom_Actino"/>
    <property type="match status" value="1"/>
</dbReference>
<dbReference type="Pfam" id="PF26563">
    <property type="entry name" value="Rv3660c_N"/>
    <property type="match status" value="1"/>
</dbReference>
<dbReference type="InterPro" id="IPR050625">
    <property type="entry name" value="ParA/MinD_ATPase"/>
</dbReference>
<dbReference type="Proteomes" id="UP000003653">
    <property type="component" value="Unassembled WGS sequence"/>
</dbReference>
<comment type="caution">
    <text evidence="2">The sequence shown here is derived from an EMBL/GenBank/DDBJ whole genome shotgun (WGS) entry which is preliminary data.</text>
</comment>
<dbReference type="GO" id="GO:0005829">
    <property type="term" value="C:cytosol"/>
    <property type="evidence" value="ECO:0007669"/>
    <property type="project" value="TreeGrafter"/>
</dbReference>
<dbReference type="AlphaFoldDB" id="D5P8T6"/>
<dbReference type="GO" id="GO:0005524">
    <property type="term" value="F:ATP binding"/>
    <property type="evidence" value="ECO:0007669"/>
    <property type="project" value="TreeGrafter"/>
</dbReference>
<keyword evidence="3" id="KW-1185">Reference proteome</keyword>
<protein>
    <submittedName>
        <fullName evidence="2">CpaE-like protein</fullName>
    </submittedName>
</protein>
<proteinExistence type="predicted"/>
<gene>
    <name evidence="2" type="ORF">HMPREF0591_2580</name>
</gene>
<dbReference type="InterPro" id="IPR027417">
    <property type="entry name" value="P-loop_NTPase"/>
</dbReference>
<organism evidence="2 3">
    <name type="scientific">Mycobacterium parascrofulaceum ATCC BAA-614</name>
    <dbReference type="NCBI Taxonomy" id="525368"/>
    <lineage>
        <taxon>Bacteria</taxon>
        <taxon>Bacillati</taxon>
        <taxon>Actinomycetota</taxon>
        <taxon>Actinomycetes</taxon>
        <taxon>Mycobacteriales</taxon>
        <taxon>Mycobacteriaceae</taxon>
        <taxon>Mycobacterium</taxon>
        <taxon>Mycobacterium simiae complex</taxon>
    </lineage>
</organism>
<accession>D5P8T6</accession>
<dbReference type="InterPro" id="IPR022521">
    <property type="entry name" value="Rv3660c"/>
</dbReference>
<dbReference type="GO" id="GO:0016887">
    <property type="term" value="F:ATP hydrolysis activity"/>
    <property type="evidence" value="ECO:0007669"/>
    <property type="project" value="TreeGrafter"/>
</dbReference>
<dbReference type="GO" id="GO:0009898">
    <property type="term" value="C:cytoplasmic side of plasma membrane"/>
    <property type="evidence" value="ECO:0007669"/>
    <property type="project" value="TreeGrafter"/>
</dbReference>
<dbReference type="PANTHER" id="PTHR43384:SF11">
    <property type="entry name" value="SEPTUM SITE DETERMINING PROTEIN"/>
    <property type="match status" value="1"/>
</dbReference>
<dbReference type="HOGENOM" id="CLU_042654_2_1_11"/>
<dbReference type="InterPro" id="IPR059050">
    <property type="entry name" value="Rv3660c_N"/>
</dbReference>
<evidence type="ECO:0000313" key="3">
    <source>
        <dbReference type="Proteomes" id="UP000003653"/>
    </source>
</evidence>
<sequence>MYQPDPPGLIHDDPRLLPPWRGSSLFSGLFRVYGTPNAIAQVVADVSSRVRRQRADQPLCAHSRLYPQIRRLGLVSNIAPPQSGRVTSTSRTEPVASAGVLAVLADPELRRELDRVAAAVGVRVVHAGGAPSRKTWSAAAAVVLDEASADRCARGGLPRRTHVSVLTPTDPATATWAAAVAVGAAHVLRLPERERDLVRALAEAAESSRGDGARGDVVAVIGGCGGAGASALAVALAQAADDALLVDLDPWGGGLDLLLGAEDAPGLRWPDLALQGGRLDWPAVRAALPRHRGVSALSGTRRGYEPAAGPVHAIVDAGRRGAVTVVCDLPRRLTGAAQAALDAADLVVVVSRCDVPACAATGALAPVLAGVNPNVGLVVRGPSPGGLRAAEIADITGLPLLASMKAEPRVAEQLERGGLRPGRRSALAAAARQVLAVMARGPARNGGAA</sequence>
<dbReference type="EMBL" id="ADNV01000214">
    <property type="protein sequence ID" value="EFG77467.1"/>
    <property type="molecule type" value="Genomic_DNA"/>
</dbReference>
<dbReference type="SUPFAM" id="SSF52540">
    <property type="entry name" value="P-loop containing nucleoside triphosphate hydrolases"/>
    <property type="match status" value="1"/>
</dbReference>
<dbReference type="eggNOG" id="COG0455">
    <property type="taxonomic scope" value="Bacteria"/>
</dbReference>
<dbReference type="PANTHER" id="PTHR43384">
    <property type="entry name" value="SEPTUM SITE-DETERMINING PROTEIN MIND HOMOLOG, CHLOROPLASTIC-RELATED"/>
    <property type="match status" value="1"/>
</dbReference>
<name>D5P8T6_9MYCO</name>
<reference evidence="2 3" key="1">
    <citation type="submission" date="2010-04" db="EMBL/GenBank/DDBJ databases">
        <authorList>
            <person name="Muzny D."/>
            <person name="Qin X."/>
            <person name="Deng J."/>
            <person name="Jiang H."/>
            <person name="Liu Y."/>
            <person name="Qu J."/>
            <person name="Song X.-Z."/>
            <person name="Zhang L."/>
            <person name="Thornton R."/>
            <person name="Coyle M."/>
            <person name="Francisco L."/>
            <person name="Jackson L."/>
            <person name="Javaid M."/>
            <person name="Korchina V."/>
            <person name="Kovar C."/>
            <person name="Mata R."/>
            <person name="Mathew T."/>
            <person name="Ngo R."/>
            <person name="Nguyen L."/>
            <person name="Nguyen N."/>
            <person name="Okwuonu G."/>
            <person name="Ongeri F."/>
            <person name="Pham C."/>
            <person name="Simmons D."/>
            <person name="Wilczek-Boney K."/>
            <person name="Hale W."/>
            <person name="Jakkamsetti A."/>
            <person name="Pham P."/>
            <person name="Ruth R."/>
            <person name="San Lucas F."/>
            <person name="Warren J."/>
            <person name="Zhang J."/>
            <person name="Zhao Z."/>
            <person name="Zhou C."/>
            <person name="Zhu D."/>
            <person name="Lee S."/>
            <person name="Bess C."/>
            <person name="Blankenburg K."/>
            <person name="Forbes L."/>
            <person name="Fu Q."/>
            <person name="Gubbala S."/>
            <person name="Hirani K."/>
            <person name="Jayaseelan J.C."/>
            <person name="Lara F."/>
            <person name="Munidasa M."/>
            <person name="Palculict T."/>
            <person name="Patil S."/>
            <person name="Pu L.-L."/>
            <person name="Saada N."/>
            <person name="Tang L."/>
            <person name="Weissenberger G."/>
            <person name="Zhu Y."/>
            <person name="Hemphill L."/>
            <person name="Shang Y."/>
            <person name="Youmans B."/>
            <person name="Ayvaz T."/>
            <person name="Ross M."/>
            <person name="Santibanez J."/>
            <person name="Aqrawi P."/>
            <person name="Gross S."/>
            <person name="Joshi V."/>
            <person name="Fowler G."/>
            <person name="Nazareth L."/>
            <person name="Reid J."/>
            <person name="Worley K."/>
            <person name="Petrosino J."/>
            <person name="Highlander S."/>
            <person name="Gibbs R."/>
        </authorList>
    </citation>
    <scope>NUCLEOTIDE SEQUENCE [LARGE SCALE GENOMIC DNA]</scope>
    <source>
        <strain evidence="2 3">ATCC BAA-614</strain>
    </source>
</reference>
<evidence type="ECO:0000259" key="1">
    <source>
        <dbReference type="Pfam" id="PF26563"/>
    </source>
</evidence>
<feature type="domain" description="Rv3660c-like CheY-like N-terminal" evidence="1">
    <location>
        <begin position="103"/>
        <end position="209"/>
    </location>
</feature>
<dbReference type="Gene3D" id="3.40.50.300">
    <property type="entry name" value="P-loop containing nucleotide triphosphate hydrolases"/>
    <property type="match status" value="1"/>
</dbReference>
<evidence type="ECO:0000313" key="2">
    <source>
        <dbReference type="EMBL" id="EFG77467.1"/>
    </source>
</evidence>
<dbReference type="GO" id="GO:0051782">
    <property type="term" value="P:negative regulation of cell division"/>
    <property type="evidence" value="ECO:0007669"/>
    <property type="project" value="TreeGrafter"/>
</dbReference>